<organism evidence="1 2">
    <name type="scientific">Camellia lanceoleosa</name>
    <dbReference type="NCBI Taxonomy" id="1840588"/>
    <lineage>
        <taxon>Eukaryota</taxon>
        <taxon>Viridiplantae</taxon>
        <taxon>Streptophyta</taxon>
        <taxon>Embryophyta</taxon>
        <taxon>Tracheophyta</taxon>
        <taxon>Spermatophyta</taxon>
        <taxon>Magnoliopsida</taxon>
        <taxon>eudicotyledons</taxon>
        <taxon>Gunneridae</taxon>
        <taxon>Pentapetalae</taxon>
        <taxon>asterids</taxon>
        <taxon>Ericales</taxon>
        <taxon>Theaceae</taxon>
        <taxon>Camellia</taxon>
    </lineage>
</organism>
<dbReference type="Proteomes" id="UP001060215">
    <property type="component" value="Chromosome 3"/>
</dbReference>
<proteinExistence type="predicted"/>
<protein>
    <submittedName>
        <fullName evidence="1">MO25-like protein</fullName>
    </submittedName>
</protein>
<keyword evidence="2" id="KW-1185">Reference proteome</keyword>
<evidence type="ECO:0000313" key="2">
    <source>
        <dbReference type="Proteomes" id="UP001060215"/>
    </source>
</evidence>
<reference evidence="1 2" key="1">
    <citation type="journal article" date="2022" name="Plant J.">
        <title>Chromosome-level genome of Camellia lanceoleosa provides a valuable resource for understanding genome evolution and self-incompatibility.</title>
        <authorList>
            <person name="Gong W."/>
            <person name="Xiao S."/>
            <person name="Wang L."/>
            <person name="Liao Z."/>
            <person name="Chang Y."/>
            <person name="Mo W."/>
            <person name="Hu G."/>
            <person name="Li W."/>
            <person name="Zhao G."/>
            <person name="Zhu H."/>
            <person name="Hu X."/>
            <person name="Ji K."/>
            <person name="Xiang X."/>
            <person name="Song Q."/>
            <person name="Yuan D."/>
            <person name="Jin S."/>
            <person name="Zhang L."/>
        </authorList>
    </citation>
    <scope>NUCLEOTIDE SEQUENCE [LARGE SCALE GENOMIC DNA]</scope>
    <source>
        <strain evidence="1">SQ_2022a</strain>
    </source>
</reference>
<gene>
    <name evidence="1" type="ORF">LOK49_LG02G02735</name>
</gene>
<name>A0ACC0IL80_9ERIC</name>
<sequence length="173" mass="20216">MLSFNQGWFSVFGCFVSRSEHDFITFLRWLRRCSLLPLHLPQLQQANRKTKLELEGCNRATFLKEKSNLFTKTKARKDATLVVANLQRQQVYSRLIASDYLEANLDIMDHLISGYKDPGTDLHYGGMLRECIRHQSVARYVLKSENMKKFFDYIQLPNFDVAADATKTFKRIQ</sequence>
<accession>A0ACC0IL80</accession>
<comment type="caution">
    <text evidence="1">The sequence shown here is derived from an EMBL/GenBank/DDBJ whole genome shotgun (WGS) entry which is preliminary data.</text>
</comment>
<evidence type="ECO:0000313" key="1">
    <source>
        <dbReference type="EMBL" id="KAI8026152.1"/>
    </source>
</evidence>
<dbReference type="EMBL" id="CM045760">
    <property type="protein sequence ID" value="KAI8026152.1"/>
    <property type="molecule type" value="Genomic_DNA"/>
</dbReference>